<dbReference type="AlphaFoldDB" id="A0AAV8Y8N1"/>
<protein>
    <recommendedName>
        <fullName evidence="1">PiggyBac transposable element-derived protein domain-containing protein</fullName>
    </recommendedName>
</protein>
<gene>
    <name evidence="2" type="ORF">NQ314_008634</name>
</gene>
<dbReference type="InterPro" id="IPR029526">
    <property type="entry name" value="PGBD"/>
</dbReference>
<accession>A0AAV8Y8N1</accession>
<reference evidence="2" key="1">
    <citation type="journal article" date="2023" name="Insect Mol. Biol.">
        <title>Genome sequencing provides insights into the evolution of gene families encoding plant cell wall-degrading enzymes in longhorned beetles.</title>
        <authorList>
            <person name="Shin N.R."/>
            <person name="Okamura Y."/>
            <person name="Kirsch R."/>
            <person name="Pauchet Y."/>
        </authorList>
    </citation>
    <scope>NUCLEOTIDE SEQUENCE</scope>
    <source>
        <strain evidence="2">RBIC_L_NR</strain>
    </source>
</reference>
<feature type="domain" description="PiggyBac transposable element-derived protein" evidence="1">
    <location>
        <begin position="1"/>
        <end position="104"/>
    </location>
</feature>
<evidence type="ECO:0000313" key="2">
    <source>
        <dbReference type="EMBL" id="KAJ8947331.1"/>
    </source>
</evidence>
<comment type="caution">
    <text evidence="2">The sequence shown here is derived from an EMBL/GenBank/DDBJ whole genome shotgun (WGS) entry which is preliminary data.</text>
</comment>
<dbReference type="EMBL" id="JANEYF010002382">
    <property type="protein sequence ID" value="KAJ8947331.1"/>
    <property type="molecule type" value="Genomic_DNA"/>
</dbReference>
<keyword evidence="3" id="KW-1185">Reference proteome</keyword>
<name>A0AAV8Y8N1_9CUCU</name>
<evidence type="ECO:0000259" key="1">
    <source>
        <dbReference type="Pfam" id="PF13843"/>
    </source>
</evidence>
<dbReference type="Proteomes" id="UP001162156">
    <property type="component" value="Unassembled WGS sequence"/>
</dbReference>
<sequence>MKQRGLTCIGTIRKNKREIPPEFLPKKSRVIRSALYGFTKDITLVSFVPQKNKAVVLVPSSHHHKSEDPESGKPHIILDYNCTKGGVDAIDEKCSKFSCSRRSRR</sequence>
<organism evidence="2 3">
    <name type="scientific">Rhamnusium bicolor</name>
    <dbReference type="NCBI Taxonomy" id="1586634"/>
    <lineage>
        <taxon>Eukaryota</taxon>
        <taxon>Metazoa</taxon>
        <taxon>Ecdysozoa</taxon>
        <taxon>Arthropoda</taxon>
        <taxon>Hexapoda</taxon>
        <taxon>Insecta</taxon>
        <taxon>Pterygota</taxon>
        <taxon>Neoptera</taxon>
        <taxon>Endopterygota</taxon>
        <taxon>Coleoptera</taxon>
        <taxon>Polyphaga</taxon>
        <taxon>Cucujiformia</taxon>
        <taxon>Chrysomeloidea</taxon>
        <taxon>Cerambycidae</taxon>
        <taxon>Lepturinae</taxon>
        <taxon>Rhagiini</taxon>
        <taxon>Rhamnusium</taxon>
    </lineage>
</organism>
<dbReference type="Pfam" id="PF13843">
    <property type="entry name" value="DDE_Tnp_1_7"/>
    <property type="match status" value="1"/>
</dbReference>
<proteinExistence type="predicted"/>
<evidence type="ECO:0000313" key="3">
    <source>
        <dbReference type="Proteomes" id="UP001162156"/>
    </source>
</evidence>